<protein>
    <submittedName>
        <fullName evidence="1">Uncharacterized protein</fullName>
    </submittedName>
</protein>
<dbReference type="AlphaFoldDB" id="A0A0F9F640"/>
<accession>A0A0F9F640</accession>
<name>A0A0F9F640_9ZZZZ</name>
<proteinExistence type="predicted"/>
<dbReference type="EMBL" id="LAZR01024810">
    <property type="protein sequence ID" value="KKL73936.1"/>
    <property type="molecule type" value="Genomic_DNA"/>
</dbReference>
<reference evidence="1" key="1">
    <citation type="journal article" date="2015" name="Nature">
        <title>Complex archaea that bridge the gap between prokaryotes and eukaryotes.</title>
        <authorList>
            <person name="Spang A."/>
            <person name="Saw J.H."/>
            <person name="Jorgensen S.L."/>
            <person name="Zaremba-Niedzwiedzka K."/>
            <person name="Martijn J."/>
            <person name="Lind A.E."/>
            <person name="van Eijk R."/>
            <person name="Schleper C."/>
            <person name="Guy L."/>
            <person name="Ettema T.J."/>
        </authorList>
    </citation>
    <scope>NUCLEOTIDE SEQUENCE</scope>
</reference>
<evidence type="ECO:0000313" key="1">
    <source>
        <dbReference type="EMBL" id="KKL73936.1"/>
    </source>
</evidence>
<feature type="non-terminal residue" evidence="1">
    <location>
        <position position="60"/>
    </location>
</feature>
<sequence>MRKKRDARLAEKKEVAEAAAAPIKEAVAKLVVAREEAEVAENNAIKAAVLGPKLVSPGQG</sequence>
<comment type="caution">
    <text evidence="1">The sequence shown here is derived from an EMBL/GenBank/DDBJ whole genome shotgun (WGS) entry which is preliminary data.</text>
</comment>
<organism evidence="1">
    <name type="scientific">marine sediment metagenome</name>
    <dbReference type="NCBI Taxonomy" id="412755"/>
    <lineage>
        <taxon>unclassified sequences</taxon>
        <taxon>metagenomes</taxon>
        <taxon>ecological metagenomes</taxon>
    </lineage>
</organism>
<gene>
    <name evidence="1" type="ORF">LCGC14_2069950</name>
</gene>